<organism evidence="2 3">
    <name type="scientific">Flavobacterium ranwuense</name>
    <dbReference type="NCBI Taxonomy" id="2541725"/>
    <lineage>
        <taxon>Bacteria</taxon>
        <taxon>Pseudomonadati</taxon>
        <taxon>Bacteroidota</taxon>
        <taxon>Flavobacteriia</taxon>
        <taxon>Flavobacteriales</taxon>
        <taxon>Flavobacteriaceae</taxon>
        <taxon>Flavobacterium</taxon>
    </lineage>
</organism>
<reference evidence="2 3" key="1">
    <citation type="submission" date="2019-03" db="EMBL/GenBank/DDBJ databases">
        <title>Novel species of Flavobacterium.</title>
        <authorList>
            <person name="Liu Q."/>
            <person name="Xin Y.-H."/>
        </authorList>
    </citation>
    <scope>NUCLEOTIDE SEQUENCE [LARGE SCALE GENOMIC DNA]</scope>
    <source>
        <strain evidence="2 3">LB2P22</strain>
    </source>
</reference>
<proteinExistence type="predicted"/>
<feature type="transmembrane region" description="Helical" evidence="1">
    <location>
        <begin position="6"/>
        <end position="33"/>
    </location>
</feature>
<keyword evidence="1" id="KW-0812">Transmembrane</keyword>
<protein>
    <submittedName>
        <fullName evidence="2">Uncharacterized protein</fullName>
    </submittedName>
</protein>
<accession>A0ABY2DRD9</accession>
<feature type="transmembrane region" description="Helical" evidence="1">
    <location>
        <begin position="70"/>
        <end position="91"/>
    </location>
</feature>
<comment type="caution">
    <text evidence="2">The sequence shown here is derived from an EMBL/GenBank/DDBJ whole genome shotgun (WGS) entry which is preliminary data.</text>
</comment>
<evidence type="ECO:0000313" key="3">
    <source>
        <dbReference type="Proteomes" id="UP000294685"/>
    </source>
</evidence>
<dbReference type="Proteomes" id="UP000294685">
    <property type="component" value="Unassembled WGS sequence"/>
</dbReference>
<evidence type="ECO:0000256" key="1">
    <source>
        <dbReference type="SAM" id="Phobius"/>
    </source>
</evidence>
<name>A0ABY2DRD9_9FLAO</name>
<dbReference type="RefSeq" id="WP_132070879.1">
    <property type="nucleotide sequence ID" value="NZ_SMLH01000004.1"/>
</dbReference>
<feature type="transmembrane region" description="Helical" evidence="1">
    <location>
        <begin position="40"/>
        <end position="58"/>
    </location>
</feature>
<keyword evidence="1" id="KW-0472">Membrane</keyword>
<keyword evidence="3" id="KW-1185">Reference proteome</keyword>
<sequence length="146" mass="16917">MQKISLTVICFFLPIFIFQDFNPALHLILVGILYEAKATIGLMLLSLLAGFWSVKAFFKLLFGGLRFKHFIELAITIGICCTAFTGVKYKFKNLHQRPLRLLQGEIFLIPDFQRVKSDWQQAKKSFEIFRRTIQSLRIGLPKTFNN</sequence>
<gene>
    <name evidence="2" type="ORF">E0I61_09190</name>
</gene>
<dbReference type="EMBL" id="SMLH01000004">
    <property type="protein sequence ID" value="TDE29326.1"/>
    <property type="molecule type" value="Genomic_DNA"/>
</dbReference>
<evidence type="ECO:0000313" key="2">
    <source>
        <dbReference type="EMBL" id="TDE29326.1"/>
    </source>
</evidence>
<keyword evidence="1" id="KW-1133">Transmembrane helix</keyword>